<feature type="region of interest" description="Disordered" evidence="1">
    <location>
        <begin position="35"/>
        <end position="77"/>
    </location>
</feature>
<accession>A0A553R4T6</accession>
<sequence>WLRDITKDNILLAPVSFCLVGYTATERCYNLSRSWRDGGEARGGGRGRSSSPVWRLSPEALQGVPRGPKRRSVEATPIDITWERPSFTNPTRVKDTMVQ</sequence>
<reference evidence="2 3" key="1">
    <citation type="journal article" date="2019" name="Sci. Data">
        <title>Hybrid genome assembly and annotation of Danionella translucida.</title>
        <authorList>
            <person name="Kadobianskyi M."/>
            <person name="Schulze L."/>
            <person name="Schuelke M."/>
            <person name="Judkewitz B."/>
        </authorList>
    </citation>
    <scope>NUCLEOTIDE SEQUENCE [LARGE SCALE GENOMIC DNA]</scope>
    <source>
        <strain evidence="2 3">Bolton</strain>
    </source>
</reference>
<dbReference type="EMBL" id="SRMA01025239">
    <property type="protein sequence ID" value="TRY97182.1"/>
    <property type="molecule type" value="Genomic_DNA"/>
</dbReference>
<evidence type="ECO:0000313" key="3">
    <source>
        <dbReference type="Proteomes" id="UP000316079"/>
    </source>
</evidence>
<evidence type="ECO:0000313" key="2">
    <source>
        <dbReference type="EMBL" id="TRY97182.1"/>
    </source>
</evidence>
<dbReference type="Proteomes" id="UP000316079">
    <property type="component" value="Unassembled WGS sequence"/>
</dbReference>
<gene>
    <name evidence="2" type="ORF">DNTS_020336</name>
</gene>
<feature type="non-terminal residue" evidence="2">
    <location>
        <position position="1"/>
    </location>
</feature>
<organism evidence="2 3">
    <name type="scientific">Danionella cerebrum</name>
    <dbReference type="NCBI Taxonomy" id="2873325"/>
    <lineage>
        <taxon>Eukaryota</taxon>
        <taxon>Metazoa</taxon>
        <taxon>Chordata</taxon>
        <taxon>Craniata</taxon>
        <taxon>Vertebrata</taxon>
        <taxon>Euteleostomi</taxon>
        <taxon>Actinopterygii</taxon>
        <taxon>Neopterygii</taxon>
        <taxon>Teleostei</taxon>
        <taxon>Ostariophysi</taxon>
        <taxon>Cypriniformes</taxon>
        <taxon>Danionidae</taxon>
        <taxon>Danioninae</taxon>
        <taxon>Danionella</taxon>
    </lineage>
</organism>
<proteinExistence type="predicted"/>
<keyword evidence="3" id="KW-1185">Reference proteome</keyword>
<dbReference type="AlphaFoldDB" id="A0A553R4T6"/>
<evidence type="ECO:0000256" key="1">
    <source>
        <dbReference type="SAM" id="MobiDB-lite"/>
    </source>
</evidence>
<name>A0A553R4T6_9TELE</name>
<protein>
    <submittedName>
        <fullName evidence="2">Uncharacterized protein</fullName>
    </submittedName>
</protein>
<comment type="caution">
    <text evidence="2">The sequence shown here is derived from an EMBL/GenBank/DDBJ whole genome shotgun (WGS) entry which is preliminary data.</text>
</comment>